<evidence type="ECO:0000256" key="17">
    <source>
        <dbReference type="ARBA" id="ARBA00048623"/>
    </source>
</evidence>
<comment type="function">
    <text evidence="14 19">Joins adenosylcobinamide-GDP and alpha-ribazole to generate adenosylcobalamin (Ado-cobalamin). Also synthesizes adenosylcobalamin 5'-phosphate from adenosylcobinamide-GDP and alpha-ribazole 5'-phosphate.</text>
</comment>
<evidence type="ECO:0000256" key="10">
    <source>
        <dbReference type="ARBA" id="ARBA00022692"/>
    </source>
</evidence>
<evidence type="ECO:0000313" key="22">
    <source>
        <dbReference type="Proteomes" id="UP001071230"/>
    </source>
</evidence>
<name>A0A8S0WPA0_9FIRM</name>
<keyword evidence="8 19" id="KW-0169">Cobalamin biosynthesis</keyword>
<keyword evidence="10 19" id="KW-0812">Transmembrane</keyword>
<reference evidence="21" key="1">
    <citation type="submission" date="2014-11" db="EMBL/GenBank/DDBJ databases">
        <authorList>
            <person name="Hornung B.V."/>
        </authorList>
    </citation>
    <scope>NUCLEOTIDE SEQUENCE</scope>
    <source>
        <strain evidence="21">INE</strain>
    </source>
</reference>
<feature type="transmembrane region" description="Helical" evidence="19">
    <location>
        <begin position="135"/>
        <end position="157"/>
    </location>
</feature>
<dbReference type="PANTHER" id="PTHR34148:SF1">
    <property type="entry name" value="ADENOSYLCOBINAMIDE-GDP RIBAZOLETRANSFERASE"/>
    <property type="match status" value="1"/>
</dbReference>
<evidence type="ECO:0000256" key="5">
    <source>
        <dbReference type="ARBA" id="ARBA00013200"/>
    </source>
</evidence>
<dbReference type="InterPro" id="IPR003805">
    <property type="entry name" value="CobS"/>
</dbReference>
<dbReference type="HAMAP" id="MF_00719">
    <property type="entry name" value="CobS"/>
    <property type="match status" value="1"/>
</dbReference>
<feature type="transmembrane region" description="Helical" evidence="19">
    <location>
        <begin position="169"/>
        <end position="190"/>
    </location>
</feature>
<evidence type="ECO:0000313" key="20">
    <source>
        <dbReference type="EMBL" id="CAA7601784.1"/>
    </source>
</evidence>
<evidence type="ECO:0000256" key="4">
    <source>
        <dbReference type="ARBA" id="ARBA00010561"/>
    </source>
</evidence>
<dbReference type="EC" id="2.7.8.26" evidence="5 19"/>
<proteinExistence type="inferred from homology"/>
<evidence type="ECO:0000256" key="15">
    <source>
        <dbReference type="ARBA" id="ARBA00032605"/>
    </source>
</evidence>
<dbReference type="EMBL" id="LR746496">
    <property type="protein sequence ID" value="CAA7601784.1"/>
    <property type="molecule type" value="Genomic_DNA"/>
</dbReference>
<comment type="similarity">
    <text evidence="4 19">Belongs to the CobS family.</text>
</comment>
<dbReference type="GO" id="GO:0051073">
    <property type="term" value="F:adenosylcobinamide-GDP ribazoletransferase activity"/>
    <property type="evidence" value="ECO:0007669"/>
    <property type="project" value="UniProtKB-UniRule"/>
</dbReference>
<gene>
    <name evidence="19" type="primary">cobS</name>
    <name evidence="20" type="ORF">DEACI_2453</name>
    <name evidence="21" type="ORF">DEACI_3687</name>
</gene>
<evidence type="ECO:0000256" key="9">
    <source>
        <dbReference type="ARBA" id="ARBA00022679"/>
    </source>
</evidence>
<sequence>MRGLLIALTFLTRLPLPAPRNVSAAEFKHSQHYYPLVGLILGGFLWLAGRLTGPYYPPLVVGAILLALELALTGGIHLDGFMDSMDGLLSARTPERKLEIMKDSRVGAHASISLAALLLLKFSLLASLKPADMGILLLMPMISRWAFLIGVIGFPYARKEGLGQGFHEASRWLVFAAEGLIILGFAVWFLGPAGLAAILAASALAGLFSWRVSGHLGGLTGDIYGATIELAEVFALLAAFPFLH</sequence>
<feature type="transmembrane region" description="Helical" evidence="19">
    <location>
        <begin position="59"/>
        <end position="78"/>
    </location>
</feature>
<comment type="catalytic activity">
    <reaction evidence="17 19">
        <text>alpha-ribazole + adenosylcob(III)inamide-GDP = adenosylcob(III)alamin + GMP + H(+)</text>
        <dbReference type="Rhea" id="RHEA:16049"/>
        <dbReference type="ChEBI" id="CHEBI:10329"/>
        <dbReference type="ChEBI" id="CHEBI:15378"/>
        <dbReference type="ChEBI" id="CHEBI:18408"/>
        <dbReference type="ChEBI" id="CHEBI:58115"/>
        <dbReference type="ChEBI" id="CHEBI:60487"/>
        <dbReference type="EC" id="2.7.8.26"/>
    </reaction>
</comment>
<keyword evidence="7 19" id="KW-1003">Cell membrane</keyword>
<keyword evidence="11 19" id="KW-0460">Magnesium</keyword>
<evidence type="ECO:0000256" key="3">
    <source>
        <dbReference type="ARBA" id="ARBA00004663"/>
    </source>
</evidence>
<protein>
    <recommendedName>
        <fullName evidence="6 19">Adenosylcobinamide-GDP ribazoletransferase</fullName>
        <ecNumber evidence="5 19">2.7.8.26</ecNumber>
    </recommendedName>
    <alternativeName>
        <fullName evidence="16 19">Cobalamin synthase</fullName>
    </alternativeName>
    <alternativeName>
        <fullName evidence="15 19">Cobalamin-5'-phosphate synthase</fullName>
    </alternativeName>
</protein>
<dbReference type="NCBIfam" id="TIGR00317">
    <property type="entry name" value="cobS"/>
    <property type="match status" value="1"/>
</dbReference>
<keyword evidence="22" id="KW-1185">Reference proteome</keyword>
<organism evidence="20">
    <name type="scientific">Acididesulfobacillus acetoxydans</name>
    <dbReference type="NCBI Taxonomy" id="1561005"/>
    <lineage>
        <taxon>Bacteria</taxon>
        <taxon>Bacillati</taxon>
        <taxon>Bacillota</taxon>
        <taxon>Clostridia</taxon>
        <taxon>Eubacteriales</taxon>
        <taxon>Peptococcaceae</taxon>
        <taxon>Acididesulfobacillus</taxon>
    </lineage>
</organism>
<keyword evidence="21" id="KW-0378">Hydrolase</keyword>
<dbReference type="Proteomes" id="UP001071230">
    <property type="component" value="Unassembled WGS sequence"/>
</dbReference>
<evidence type="ECO:0000256" key="11">
    <source>
        <dbReference type="ARBA" id="ARBA00022842"/>
    </source>
</evidence>
<dbReference type="KEGG" id="aacx:DEACI_2453"/>
<evidence type="ECO:0000256" key="19">
    <source>
        <dbReference type="HAMAP-Rule" id="MF_00719"/>
    </source>
</evidence>
<comment type="subcellular location">
    <subcellularLocation>
        <location evidence="2 19">Cell membrane</location>
        <topology evidence="2 19">Multi-pass membrane protein</topology>
    </subcellularLocation>
</comment>
<keyword evidence="9 19" id="KW-0808">Transferase</keyword>
<evidence type="ECO:0000313" key="21">
    <source>
        <dbReference type="EMBL" id="CEJ09204.1"/>
    </source>
</evidence>
<evidence type="ECO:0000256" key="16">
    <source>
        <dbReference type="ARBA" id="ARBA00032853"/>
    </source>
</evidence>
<dbReference type="GO" id="GO:0008818">
    <property type="term" value="F:cobalamin 5'-phosphate synthase activity"/>
    <property type="evidence" value="ECO:0007669"/>
    <property type="project" value="UniProtKB-UniRule"/>
</dbReference>
<comment type="cofactor">
    <cofactor evidence="1 19">
        <name>Mg(2+)</name>
        <dbReference type="ChEBI" id="CHEBI:18420"/>
    </cofactor>
</comment>
<accession>A0A8S0WPA0</accession>
<feature type="transmembrane region" description="Helical" evidence="19">
    <location>
        <begin position="195"/>
        <end position="212"/>
    </location>
</feature>
<comment type="catalytic activity">
    <reaction evidence="18 19">
        <text>alpha-ribazole 5'-phosphate + adenosylcob(III)inamide-GDP = adenosylcob(III)alamin 5'-phosphate + GMP + H(+)</text>
        <dbReference type="Rhea" id="RHEA:23560"/>
        <dbReference type="ChEBI" id="CHEBI:15378"/>
        <dbReference type="ChEBI" id="CHEBI:57918"/>
        <dbReference type="ChEBI" id="CHEBI:58115"/>
        <dbReference type="ChEBI" id="CHEBI:60487"/>
        <dbReference type="ChEBI" id="CHEBI:60493"/>
        <dbReference type="EC" id="2.7.8.26"/>
    </reaction>
</comment>
<feature type="transmembrane region" description="Helical" evidence="19">
    <location>
        <begin position="34"/>
        <end position="52"/>
    </location>
</feature>
<evidence type="ECO:0000256" key="8">
    <source>
        <dbReference type="ARBA" id="ARBA00022573"/>
    </source>
</evidence>
<dbReference type="AlphaFoldDB" id="A0A8S0WPA0"/>
<dbReference type="RefSeq" id="WP_240985265.1">
    <property type="nucleotide sequence ID" value="NZ_CDGJ01000115.1"/>
</dbReference>
<dbReference type="GO" id="GO:0009236">
    <property type="term" value="P:cobalamin biosynthetic process"/>
    <property type="evidence" value="ECO:0007669"/>
    <property type="project" value="UniProtKB-UniRule"/>
</dbReference>
<keyword evidence="12 19" id="KW-1133">Transmembrane helix</keyword>
<dbReference type="Pfam" id="PF02654">
    <property type="entry name" value="CobS"/>
    <property type="match status" value="1"/>
</dbReference>
<evidence type="ECO:0000256" key="13">
    <source>
        <dbReference type="ARBA" id="ARBA00023136"/>
    </source>
</evidence>
<dbReference type="GO" id="GO:0016787">
    <property type="term" value="F:hydrolase activity"/>
    <property type="evidence" value="ECO:0007669"/>
    <property type="project" value="UniProtKB-KW"/>
</dbReference>
<dbReference type="PANTHER" id="PTHR34148">
    <property type="entry name" value="ADENOSYLCOBINAMIDE-GDP RIBAZOLETRANSFERASE"/>
    <property type="match status" value="1"/>
</dbReference>
<keyword evidence="13 19" id="KW-0472">Membrane</keyword>
<evidence type="ECO:0000256" key="12">
    <source>
        <dbReference type="ARBA" id="ARBA00022989"/>
    </source>
</evidence>
<evidence type="ECO:0000256" key="1">
    <source>
        <dbReference type="ARBA" id="ARBA00001946"/>
    </source>
</evidence>
<evidence type="ECO:0000256" key="18">
    <source>
        <dbReference type="ARBA" id="ARBA00049504"/>
    </source>
</evidence>
<evidence type="ECO:0000256" key="6">
    <source>
        <dbReference type="ARBA" id="ARBA00015850"/>
    </source>
</evidence>
<dbReference type="GO" id="GO:0005886">
    <property type="term" value="C:plasma membrane"/>
    <property type="evidence" value="ECO:0007669"/>
    <property type="project" value="UniProtKB-SubCell"/>
</dbReference>
<reference evidence="20" key="2">
    <citation type="submission" date="2020-01" db="EMBL/GenBank/DDBJ databases">
        <authorList>
            <person name="Hornung B."/>
        </authorList>
    </citation>
    <scope>NUCLEOTIDE SEQUENCE</scope>
    <source>
        <strain evidence="20">PacBioINE</strain>
    </source>
</reference>
<evidence type="ECO:0000256" key="7">
    <source>
        <dbReference type="ARBA" id="ARBA00022475"/>
    </source>
</evidence>
<dbReference type="EMBL" id="CDGJ01000115">
    <property type="protein sequence ID" value="CEJ09204.1"/>
    <property type="molecule type" value="Genomic_DNA"/>
</dbReference>
<dbReference type="Proteomes" id="UP000836597">
    <property type="component" value="Chromosome"/>
</dbReference>
<evidence type="ECO:0000256" key="2">
    <source>
        <dbReference type="ARBA" id="ARBA00004651"/>
    </source>
</evidence>
<comment type="pathway">
    <text evidence="3 19">Cofactor biosynthesis; adenosylcobalamin biosynthesis; adenosylcobalamin from cob(II)yrinate a,c-diamide: step 7/7.</text>
</comment>
<evidence type="ECO:0000256" key="14">
    <source>
        <dbReference type="ARBA" id="ARBA00025228"/>
    </source>
</evidence>
<feature type="transmembrane region" description="Helical" evidence="19">
    <location>
        <begin position="106"/>
        <end position="128"/>
    </location>
</feature>